<dbReference type="EMBL" id="JAANES010000001">
    <property type="protein sequence ID" value="MBS3018541.1"/>
    <property type="molecule type" value="Genomic_DNA"/>
</dbReference>
<organism evidence="1 2">
    <name type="scientific">Comamonas brasiliensis</name>
    <dbReference type="NCBI Taxonomy" id="1812482"/>
    <lineage>
        <taxon>Bacteria</taxon>
        <taxon>Pseudomonadati</taxon>
        <taxon>Pseudomonadota</taxon>
        <taxon>Betaproteobacteria</taxon>
        <taxon>Burkholderiales</taxon>
        <taxon>Comamonadaceae</taxon>
        <taxon>Comamonas</taxon>
    </lineage>
</organism>
<evidence type="ECO:0000313" key="2">
    <source>
        <dbReference type="Proteomes" id="UP001647436"/>
    </source>
</evidence>
<protein>
    <submittedName>
        <fullName evidence="1">Uncharacterized protein</fullName>
    </submittedName>
</protein>
<accession>A0ABS5LPV7</accession>
<evidence type="ECO:0000313" key="1">
    <source>
        <dbReference type="EMBL" id="MBS3018541.1"/>
    </source>
</evidence>
<comment type="caution">
    <text evidence="1">The sequence shown here is derived from an EMBL/GenBank/DDBJ whole genome shotgun (WGS) entry which is preliminary data.</text>
</comment>
<dbReference type="Proteomes" id="UP001647436">
    <property type="component" value="Unassembled WGS sequence"/>
</dbReference>
<dbReference type="InterPro" id="IPR056950">
    <property type="entry name" value="Phage_tail_terminator_3"/>
</dbReference>
<gene>
    <name evidence="1" type="ORF">DJFAAGMI_01273</name>
</gene>
<name>A0ABS5LPV7_9BURK</name>
<proteinExistence type="predicted"/>
<dbReference type="RefSeq" id="WP_211456396.1">
    <property type="nucleotide sequence ID" value="NZ_JAANES010000001.1"/>
</dbReference>
<dbReference type="Pfam" id="PF23842">
    <property type="entry name" value="Phage_tail_terminator_3"/>
    <property type="match status" value="1"/>
</dbReference>
<reference evidence="1 2" key="1">
    <citation type="submission" date="2020-03" db="EMBL/GenBank/DDBJ databases">
        <title>The role of nitrogen metabolism on polyethylene biodegradation.</title>
        <authorList>
            <person name="Peixoto J."/>
            <person name="Vizzotto C.S."/>
            <person name="Ramos A."/>
            <person name="Alves G."/>
            <person name="Steindorff A."/>
            <person name="Kruger R."/>
        </authorList>
    </citation>
    <scope>NUCLEOTIDE SEQUENCE [LARGE SCALE GENOMIC DNA]</scope>
    <source>
        <strain evidence="1 2">PE63</strain>
    </source>
</reference>
<sequence length="116" mass="12621">MTASEALREILQPVLKDWRFQFGRWIDGGKAVRYAVLRPMGGPMAGLVRQPAFSLVLIGAAADPLSAAERKAEDVIQKLFAESGSLVFAQTGEPIYWATGDGRPVAEIAIHTIINR</sequence>
<keyword evidence="2" id="KW-1185">Reference proteome</keyword>